<reference evidence="2 3" key="1">
    <citation type="journal article" date="2016" name="Mol. Biol. Evol.">
        <title>Comparative Genomics of Early-Diverging Mushroom-Forming Fungi Provides Insights into the Origins of Lignocellulose Decay Capabilities.</title>
        <authorList>
            <person name="Nagy L.G."/>
            <person name="Riley R."/>
            <person name="Tritt A."/>
            <person name="Adam C."/>
            <person name="Daum C."/>
            <person name="Floudas D."/>
            <person name="Sun H."/>
            <person name="Yadav J.S."/>
            <person name="Pangilinan J."/>
            <person name="Larsson K.H."/>
            <person name="Matsuura K."/>
            <person name="Barry K."/>
            <person name="Labutti K."/>
            <person name="Kuo R."/>
            <person name="Ohm R.A."/>
            <person name="Bhattacharya S.S."/>
            <person name="Shirouzu T."/>
            <person name="Yoshinaga Y."/>
            <person name="Martin F.M."/>
            <person name="Grigoriev I.V."/>
            <person name="Hibbett D.S."/>
        </authorList>
    </citation>
    <scope>NUCLEOTIDE SEQUENCE [LARGE SCALE GENOMIC DNA]</scope>
    <source>
        <strain evidence="2 3">HHB12029</strain>
    </source>
</reference>
<proteinExistence type="predicted"/>
<dbReference type="InterPro" id="IPR040841">
    <property type="entry name" value="Luciferase_dom"/>
</dbReference>
<evidence type="ECO:0000313" key="2">
    <source>
        <dbReference type="EMBL" id="KZW01123.1"/>
    </source>
</evidence>
<evidence type="ECO:0000259" key="1">
    <source>
        <dbReference type="Pfam" id="PF17648"/>
    </source>
</evidence>
<dbReference type="InterPro" id="IPR048273">
    <property type="entry name" value="Luciferase"/>
</dbReference>
<dbReference type="PANTHER" id="PTHR38695">
    <property type="entry name" value="AMINO ACID PERMEASE_ SLC12A DOMAIN-CONTAINING PROTEIN"/>
    <property type="match status" value="1"/>
</dbReference>
<dbReference type="PANTHER" id="PTHR38695:SF1">
    <property type="entry name" value="AMINO ACID PERMEASE_ SLC12A DOMAIN-CONTAINING PROTEIN"/>
    <property type="match status" value="1"/>
</dbReference>
<name>A0A165NRP2_EXIGL</name>
<organism evidence="2 3">
    <name type="scientific">Exidia glandulosa HHB12029</name>
    <dbReference type="NCBI Taxonomy" id="1314781"/>
    <lineage>
        <taxon>Eukaryota</taxon>
        <taxon>Fungi</taxon>
        <taxon>Dikarya</taxon>
        <taxon>Basidiomycota</taxon>
        <taxon>Agaricomycotina</taxon>
        <taxon>Agaricomycetes</taxon>
        <taxon>Auriculariales</taxon>
        <taxon>Exidiaceae</taxon>
        <taxon>Exidia</taxon>
    </lineage>
</organism>
<dbReference type="Pfam" id="PF17648">
    <property type="entry name" value="Luciferase"/>
    <property type="match status" value="1"/>
</dbReference>
<protein>
    <recommendedName>
        <fullName evidence="1">Luciferase domain-containing protein</fullName>
    </recommendedName>
</protein>
<keyword evidence="3" id="KW-1185">Reference proteome</keyword>
<sequence>MPKILDTVPQVFADVNAHLALFRPTTVALASAGIVLAAYTVADFFAWTRFAYNIPHNPLYYAFVRVAKIVGHDTTTHAARLRKSQDTRRFLADLPERRGPVPQLPAWPFPHRHIPQLTTPSFLARLEAHLVSASSKHNLLLAPSIREGGHATSLYSQPNLPNGPNKGLFENDRMHVHRDDASVHVSLTPRDAAEVMQKGWATVFPLAGFTKTLDEGHVLLFAPRDEEELGRVLEIMDAGIQFSLTKL</sequence>
<evidence type="ECO:0000313" key="3">
    <source>
        <dbReference type="Proteomes" id="UP000077266"/>
    </source>
</evidence>
<dbReference type="InParanoid" id="A0A165NRP2"/>
<dbReference type="Proteomes" id="UP000077266">
    <property type="component" value="Unassembled WGS sequence"/>
</dbReference>
<dbReference type="STRING" id="1314781.A0A165NRP2"/>
<dbReference type="OrthoDB" id="5358398at2759"/>
<gene>
    <name evidence="2" type="ORF">EXIGLDRAFT_830299</name>
</gene>
<dbReference type="AlphaFoldDB" id="A0A165NRP2"/>
<accession>A0A165NRP2</accession>
<feature type="domain" description="Luciferase" evidence="1">
    <location>
        <begin position="174"/>
        <end position="238"/>
    </location>
</feature>
<dbReference type="EMBL" id="KV425896">
    <property type="protein sequence ID" value="KZW01123.1"/>
    <property type="molecule type" value="Genomic_DNA"/>
</dbReference>